<dbReference type="GO" id="GO:0000455">
    <property type="term" value="P:enzyme-directed rRNA pseudouridine synthesis"/>
    <property type="evidence" value="ECO:0007669"/>
    <property type="project" value="UniProtKB-ARBA"/>
</dbReference>
<dbReference type="InterPro" id="IPR020103">
    <property type="entry name" value="PsdUridine_synth_cat_dom_sf"/>
</dbReference>
<evidence type="ECO:0000313" key="7">
    <source>
        <dbReference type="Proteomes" id="UP000034137"/>
    </source>
</evidence>
<dbReference type="InterPro" id="IPR002942">
    <property type="entry name" value="S4_RNA-bd"/>
</dbReference>
<evidence type="ECO:0000259" key="5">
    <source>
        <dbReference type="SMART" id="SM00363"/>
    </source>
</evidence>
<keyword evidence="2 4" id="KW-0413">Isomerase</keyword>
<dbReference type="InterPro" id="IPR036986">
    <property type="entry name" value="S4_RNA-bd_sf"/>
</dbReference>
<accession>A0A0G0SCM8</accession>
<protein>
    <recommendedName>
        <fullName evidence="4">Pseudouridine synthase</fullName>
        <ecNumber evidence="4">5.4.99.-</ecNumber>
    </recommendedName>
</protein>
<dbReference type="FunFam" id="3.10.290.10:FF:000003">
    <property type="entry name" value="Pseudouridine synthase"/>
    <property type="match status" value="1"/>
</dbReference>
<evidence type="ECO:0000256" key="1">
    <source>
        <dbReference type="ARBA" id="ARBA00008348"/>
    </source>
</evidence>
<proteinExistence type="inferred from homology"/>
<comment type="similarity">
    <text evidence="1 4">Belongs to the pseudouridine synthase RsuA family.</text>
</comment>
<evidence type="ECO:0000256" key="3">
    <source>
        <dbReference type="PROSITE-ProRule" id="PRU00182"/>
    </source>
</evidence>
<dbReference type="PROSITE" id="PS50889">
    <property type="entry name" value="S4"/>
    <property type="match status" value="1"/>
</dbReference>
<dbReference type="InterPro" id="IPR000748">
    <property type="entry name" value="PsdUridine_synth_RsuA/RluB/E/F"/>
</dbReference>
<dbReference type="InterPro" id="IPR018496">
    <property type="entry name" value="PsdUridine_synth_RsuA/RluB_CS"/>
</dbReference>
<dbReference type="EMBL" id="LBXO01000032">
    <property type="protein sequence ID" value="KKR32495.1"/>
    <property type="molecule type" value="Genomic_DNA"/>
</dbReference>
<dbReference type="PANTHER" id="PTHR47683">
    <property type="entry name" value="PSEUDOURIDINE SYNTHASE FAMILY PROTEIN-RELATED"/>
    <property type="match status" value="1"/>
</dbReference>
<dbReference type="PROSITE" id="PS01149">
    <property type="entry name" value="PSI_RSU"/>
    <property type="match status" value="1"/>
</dbReference>
<keyword evidence="3" id="KW-0694">RNA-binding</keyword>
<dbReference type="InterPro" id="IPR006145">
    <property type="entry name" value="PsdUridine_synth_RsuA/RluA"/>
</dbReference>
<sequence>MSIILQKFIADSGACSRRKAEELIRLGAVKVNGAQGELGMRVSEEDEVLVLGKKIALAKIKTYIKLNKPEGYACTSTKVAGEKNVFDLVRSKERLVIVGRLDKNSRGLVLLTNDGELTQKITHPSFEHEKVYKVRIKEEGKGGKEQIDQIIKSFLKGIDIGEGDGIVKAKSIRFLGNGRFEIILTSGKKRQIRRMFKALGYEVIDLLRTQIASLKLGSLKEGKWQKLSEQEINELLKL</sequence>
<dbReference type="CDD" id="cd00165">
    <property type="entry name" value="S4"/>
    <property type="match status" value="1"/>
</dbReference>
<dbReference type="SUPFAM" id="SSF55174">
    <property type="entry name" value="Alpha-L RNA-binding motif"/>
    <property type="match status" value="1"/>
</dbReference>
<dbReference type="Gene3D" id="3.10.290.10">
    <property type="entry name" value="RNA-binding S4 domain"/>
    <property type="match status" value="1"/>
</dbReference>
<evidence type="ECO:0000256" key="2">
    <source>
        <dbReference type="ARBA" id="ARBA00023235"/>
    </source>
</evidence>
<dbReference type="AlphaFoldDB" id="A0A0G0SCM8"/>
<evidence type="ECO:0000256" key="4">
    <source>
        <dbReference type="RuleBase" id="RU003887"/>
    </source>
</evidence>
<name>A0A0G0SCM8_9BACT</name>
<dbReference type="NCBIfam" id="TIGR00093">
    <property type="entry name" value="pseudouridine synthase"/>
    <property type="match status" value="1"/>
</dbReference>
<dbReference type="Gene3D" id="3.30.70.580">
    <property type="entry name" value="Pseudouridine synthase I, catalytic domain, N-terminal subdomain"/>
    <property type="match status" value="1"/>
</dbReference>
<evidence type="ECO:0000313" key="6">
    <source>
        <dbReference type="EMBL" id="KKR32495.1"/>
    </source>
</evidence>
<dbReference type="InterPro" id="IPR020094">
    <property type="entry name" value="TruA/RsuA/RluB/E/F_N"/>
</dbReference>
<comment type="caution">
    <text evidence="6">The sequence shown here is derived from an EMBL/GenBank/DDBJ whole genome shotgun (WGS) entry which is preliminary data.</text>
</comment>
<dbReference type="GO" id="GO:0120159">
    <property type="term" value="F:rRNA pseudouridine synthase activity"/>
    <property type="evidence" value="ECO:0007669"/>
    <property type="project" value="UniProtKB-ARBA"/>
</dbReference>
<dbReference type="Gene3D" id="3.30.70.1560">
    <property type="entry name" value="Alpha-L RNA-binding motif"/>
    <property type="match status" value="1"/>
</dbReference>
<dbReference type="EC" id="5.4.99.-" evidence="4"/>
<dbReference type="PANTHER" id="PTHR47683:SF2">
    <property type="entry name" value="RNA-BINDING S4 DOMAIN-CONTAINING PROTEIN"/>
    <property type="match status" value="1"/>
</dbReference>
<gene>
    <name evidence="6" type="ORF">UT64_C0032G0009</name>
</gene>
<dbReference type="InterPro" id="IPR050343">
    <property type="entry name" value="RsuA_PseudoU_synthase"/>
</dbReference>
<organism evidence="6 7">
    <name type="scientific">Candidatus Falkowbacteria bacterium GW2011_GWF2_39_8</name>
    <dbReference type="NCBI Taxonomy" id="1618642"/>
    <lineage>
        <taxon>Bacteria</taxon>
        <taxon>Candidatus Falkowiibacteriota</taxon>
    </lineage>
</organism>
<dbReference type="Proteomes" id="UP000034137">
    <property type="component" value="Unassembled WGS sequence"/>
</dbReference>
<dbReference type="InterPro" id="IPR042092">
    <property type="entry name" value="PsdUridine_s_RsuA/RluB/E/F_cat"/>
</dbReference>
<reference evidence="6 7" key="1">
    <citation type="journal article" date="2015" name="Nature">
        <title>rRNA introns, odd ribosomes, and small enigmatic genomes across a large radiation of phyla.</title>
        <authorList>
            <person name="Brown C.T."/>
            <person name="Hug L.A."/>
            <person name="Thomas B.C."/>
            <person name="Sharon I."/>
            <person name="Castelle C.J."/>
            <person name="Singh A."/>
            <person name="Wilkins M.J."/>
            <person name="Williams K.H."/>
            <person name="Banfield J.F."/>
        </authorList>
    </citation>
    <scope>NUCLEOTIDE SEQUENCE [LARGE SCALE GENOMIC DNA]</scope>
</reference>
<dbReference type="SUPFAM" id="SSF55120">
    <property type="entry name" value="Pseudouridine synthase"/>
    <property type="match status" value="1"/>
</dbReference>
<dbReference type="Pfam" id="PF00849">
    <property type="entry name" value="PseudoU_synth_2"/>
    <property type="match status" value="1"/>
</dbReference>
<dbReference type="Pfam" id="PF01479">
    <property type="entry name" value="S4"/>
    <property type="match status" value="1"/>
</dbReference>
<dbReference type="GO" id="GO:0003723">
    <property type="term" value="F:RNA binding"/>
    <property type="evidence" value="ECO:0007669"/>
    <property type="project" value="UniProtKB-KW"/>
</dbReference>
<feature type="domain" description="RNA-binding S4" evidence="5">
    <location>
        <begin position="3"/>
        <end position="61"/>
    </location>
</feature>
<dbReference type="SMART" id="SM00363">
    <property type="entry name" value="S4"/>
    <property type="match status" value="1"/>
</dbReference>